<keyword evidence="5" id="KW-1185">Reference proteome</keyword>
<protein>
    <recommendedName>
        <fullName evidence="3">FecR protein domain-containing protein</fullName>
    </recommendedName>
</protein>
<dbReference type="RefSeq" id="WP_133282999.1">
    <property type="nucleotide sequence ID" value="NZ_SMSI01000001.1"/>
</dbReference>
<dbReference type="PANTHER" id="PTHR38731">
    <property type="entry name" value="LIPL45-RELATED LIPOPROTEIN-RELATED"/>
    <property type="match status" value="1"/>
</dbReference>
<proteinExistence type="predicted"/>
<feature type="region of interest" description="Disordered" evidence="1">
    <location>
        <begin position="195"/>
        <end position="214"/>
    </location>
</feature>
<dbReference type="Pfam" id="PF04773">
    <property type="entry name" value="FecR"/>
    <property type="match status" value="1"/>
</dbReference>
<evidence type="ECO:0000256" key="2">
    <source>
        <dbReference type="SAM" id="SignalP"/>
    </source>
</evidence>
<organism evidence="4 5">
    <name type="scientific">Pseudohoeflea suaedae</name>
    <dbReference type="NCBI Taxonomy" id="877384"/>
    <lineage>
        <taxon>Bacteria</taxon>
        <taxon>Pseudomonadati</taxon>
        <taxon>Pseudomonadota</taxon>
        <taxon>Alphaproteobacteria</taxon>
        <taxon>Hyphomicrobiales</taxon>
        <taxon>Rhizobiaceae</taxon>
        <taxon>Pseudohoeflea</taxon>
    </lineage>
</organism>
<dbReference type="EMBL" id="SMSI01000001">
    <property type="protein sequence ID" value="TDH38165.1"/>
    <property type="molecule type" value="Genomic_DNA"/>
</dbReference>
<comment type="caution">
    <text evidence="4">The sequence shown here is derived from an EMBL/GenBank/DDBJ whole genome shotgun (WGS) entry which is preliminary data.</text>
</comment>
<feature type="signal peptide" evidence="2">
    <location>
        <begin position="1"/>
        <end position="26"/>
    </location>
</feature>
<feature type="region of interest" description="Disordered" evidence="1">
    <location>
        <begin position="231"/>
        <end position="268"/>
    </location>
</feature>
<accession>A0A4V3A7B9</accession>
<dbReference type="AlphaFoldDB" id="A0A4V3A7B9"/>
<feature type="domain" description="FecR protein" evidence="3">
    <location>
        <begin position="57"/>
        <end position="152"/>
    </location>
</feature>
<name>A0A4V3A7B9_9HYPH</name>
<dbReference type="Proteomes" id="UP000295131">
    <property type="component" value="Unassembled WGS sequence"/>
</dbReference>
<sequence>MSRCPNIAMAAALFGGLATCTTPALAETVGRVTALQTSVSRGGQALSEGSGISLGDRLRSNDTGLGVILFKDQSSAKIGPNSSLTIDDFVYGAGAGSTGIRMDRGITRFFGGQISKKGRMQITTPHVVLAVRGGIVDLAVGSQTVATLRAGKLTCSANGVTKVITKPGFSCVADNGGLSTMRSAFNFSILDSTNKVAGTNEPGTRGPDVDAKAPCSGPAAFLVDRCKSRDAQLPGGVTGGRGSPRIPSTGGGDNGPGTFPTTPPTTGP</sequence>
<keyword evidence="2" id="KW-0732">Signal</keyword>
<feature type="chain" id="PRO_5020797381" description="FecR protein domain-containing protein" evidence="2">
    <location>
        <begin position="27"/>
        <end position="268"/>
    </location>
</feature>
<dbReference type="PANTHER" id="PTHR38731:SF3">
    <property type="entry name" value="BLL6125 PROTEIN"/>
    <property type="match status" value="1"/>
</dbReference>
<reference evidence="4 5" key="1">
    <citation type="journal article" date="2013" name="Int. J. Syst. Evol. Microbiol.">
        <title>Hoeflea suaedae sp. nov., an endophytic bacterium isolated from the root of the halophyte Suaeda maritima.</title>
        <authorList>
            <person name="Chung E.J."/>
            <person name="Park J.A."/>
            <person name="Pramanik P."/>
            <person name="Bibi F."/>
            <person name="Jeon C.O."/>
            <person name="Chung Y.R."/>
        </authorList>
    </citation>
    <scope>NUCLEOTIDE SEQUENCE [LARGE SCALE GENOMIC DNA]</scope>
    <source>
        <strain evidence="4 5">YC6898</strain>
    </source>
</reference>
<gene>
    <name evidence="4" type="ORF">E2A64_03320</name>
</gene>
<dbReference type="OrthoDB" id="6038785at2"/>
<evidence type="ECO:0000313" key="5">
    <source>
        <dbReference type="Proteomes" id="UP000295131"/>
    </source>
</evidence>
<evidence type="ECO:0000256" key="1">
    <source>
        <dbReference type="SAM" id="MobiDB-lite"/>
    </source>
</evidence>
<evidence type="ECO:0000259" key="3">
    <source>
        <dbReference type="Pfam" id="PF04773"/>
    </source>
</evidence>
<evidence type="ECO:0000313" key="4">
    <source>
        <dbReference type="EMBL" id="TDH38165.1"/>
    </source>
</evidence>
<dbReference type="InterPro" id="IPR006860">
    <property type="entry name" value="FecR"/>
</dbReference>